<proteinExistence type="predicted"/>
<gene>
    <name evidence="3" type="ORF">ICC18_04790</name>
</gene>
<keyword evidence="1" id="KW-0597">Phosphoprotein</keyword>
<dbReference type="Gene3D" id="3.40.50.2300">
    <property type="match status" value="1"/>
</dbReference>
<reference evidence="3" key="1">
    <citation type="submission" date="2020-09" db="EMBL/GenBank/DDBJ databases">
        <title>Draft Genome Sequence of Paenibacillus sp. WST5.</title>
        <authorList>
            <person name="Bao Z."/>
        </authorList>
    </citation>
    <scope>NUCLEOTIDE SEQUENCE</scope>
    <source>
        <strain evidence="3">WST5</strain>
    </source>
</reference>
<dbReference type="PANTHER" id="PTHR43228:SF1">
    <property type="entry name" value="TWO-COMPONENT RESPONSE REGULATOR ARR22"/>
    <property type="match status" value="1"/>
</dbReference>
<dbReference type="SMART" id="SM00448">
    <property type="entry name" value="REC"/>
    <property type="match status" value="1"/>
</dbReference>
<dbReference type="InterPro" id="IPR011006">
    <property type="entry name" value="CheY-like_superfamily"/>
</dbReference>
<dbReference type="SUPFAM" id="SSF52172">
    <property type="entry name" value="CheY-like"/>
    <property type="match status" value="1"/>
</dbReference>
<dbReference type="InterPro" id="IPR001789">
    <property type="entry name" value="Sig_transdc_resp-reg_receiver"/>
</dbReference>
<dbReference type="EMBL" id="JACVVD010000002">
    <property type="protein sequence ID" value="MBD0379422.1"/>
    <property type="molecule type" value="Genomic_DNA"/>
</dbReference>
<name>A0A926QIK2_9BACL</name>
<sequence>MTPKILVVDHVKSLRGILRQIINKMGYDVLEASNGAEAIHKYRDNKPVLTTMDLNMPDMNGIDVLRKIKEFDPGAKVVMCSALEQQSLIIEAIHAGAKDFIPKPFHEQEMMETMTKLLVI</sequence>
<accession>A0A926QIK2</accession>
<dbReference type="AlphaFoldDB" id="A0A926QIK2"/>
<comment type="caution">
    <text evidence="3">The sequence shown here is derived from an EMBL/GenBank/DDBJ whole genome shotgun (WGS) entry which is preliminary data.</text>
</comment>
<dbReference type="PROSITE" id="PS50110">
    <property type="entry name" value="RESPONSE_REGULATORY"/>
    <property type="match status" value="1"/>
</dbReference>
<dbReference type="PANTHER" id="PTHR43228">
    <property type="entry name" value="TWO-COMPONENT RESPONSE REGULATOR"/>
    <property type="match status" value="1"/>
</dbReference>
<keyword evidence="4" id="KW-1185">Reference proteome</keyword>
<protein>
    <submittedName>
        <fullName evidence="3">Response regulator</fullName>
    </submittedName>
</protein>
<dbReference type="Proteomes" id="UP000650466">
    <property type="component" value="Unassembled WGS sequence"/>
</dbReference>
<feature type="domain" description="Response regulatory" evidence="2">
    <location>
        <begin position="4"/>
        <end position="118"/>
    </location>
</feature>
<dbReference type="Pfam" id="PF00072">
    <property type="entry name" value="Response_reg"/>
    <property type="match status" value="1"/>
</dbReference>
<dbReference type="GO" id="GO:0000160">
    <property type="term" value="P:phosphorelay signal transduction system"/>
    <property type="evidence" value="ECO:0007669"/>
    <property type="project" value="InterPro"/>
</dbReference>
<dbReference type="InterPro" id="IPR052048">
    <property type="entry name" value="ST_Response_Regulator"/>
</dbReference>
<dbReference type="RefSeq" id="WP_188173250.1">
    <property type="nucleotide sequence ID" value="NZ_JACVVD010000002.1"/>
</dbReference>
<evidence type="ECO:0000313" key="3">
    <source>
        <dbReference type="EMBL" id="MBD0379422.1"/>
    </source>
</evidence>
<evidence type="ECO:0000313" key="4">
    <source>
        <dbReference type="Proteomes" id="UP000650466"/>
    </source>
</evidence>
<evidence type="ECO:0000256" key="1">
    <source>
        <dbReference type="PROSITE-ProRule" id="PRU00169"/>
    </source>
</evidence>
<organism evidence="3 4">
    <name type="scientific">Paenibacillus sedimenti</name>
    <dbReference type="NCBI Taxonomy" id="2770274"/>
    <lineage>
        <taxon>Bacteria</taxon>
        <taxon>Bacillati</taxon>
        <taxon>Bacillota</taxon>
        <taxon>Bacilli</taxon>
        <taxon>Bacillales</taxon>
        <taxon>Paenibacillaceae</taxon>
        <taxon>Paenibacillus</taxon>
    </lineage>
</organism>
<feature type="modified residue" description="4-aspartylphosphate" evidence="1">
    <location>
        <position position="53"/>
    </location>
</feature>
<evidence type="ECO:0000259" key="2">
    <source>
        <dbReference type="PROSITE" id="PS50110"/>
    </source>
</evidence>